<name>A0A1H2ASL8_9BRAD</name>
<sequence>MTCLYDGFDIESFEAGRDLWHARIRRADQTPLVIDGMPFPALELGFAWPSPDAAIADARSHIDHFGRRYAAAWQMPQAKSRTAP</sequence>
<dbReference type="AlphaFoldDB" id="A0A1H2ASL8"/>
<reference evidence="2" key="1">
    <citation type="submission" date="2016-10" db="EMBL/GenBank/DDBJ databases">
        <authorList>
            <person name="Varghese N."/>
            <person name="Submissions S."/>
        </authorList>
    </citation>
    <scope>NUCLEOTIDE SEQUENCE [LARGE SCALE GENOMIC DNA]</scope>
    <source>
        <strain evidence="2">GAS369</strain>
    </source>
</reference>
<gene>
    <name evidence="1" type="ORF">SAMN05444158_6430</name>
</gene>
<accession>A0A1H2ASL8</accession>
<keyword evidence="2" id="KW-1185">Reference proteome</keyword>
<dbReference type="EMBL" id="LT629750">
    <property type="protein sequence ID" value="SDT48903.1"/>
    <property type="molecule type" value="Genomic_DNA"/>
</dbReference>
<organism evidence="1 2">
    <name type="scientific">Bradyrhizobium canariense</name>
    <dbReference type="NCBI Taxonomy" id="255045"/>
    <lineage>
        <taxon>Bacteria</taxon>
        <taxon>Pseudomonadati</taxon>
        <taxon>Pseudomonadota</taxon>
        <taxon>Alphaproteobacteria</taxon>
        <taxon>Hyphomicrobiales</taxon>
        <taxon>Nitrobacteraceae</taxon>
        <taxon>Bradyrhizobium</taxon>
    </lineage>
</organism>
<evidence type="ECO:0000313" key="1">
    <source>
        <dbReference type="EMBL" id="SDT48903.1"/>
    </source>
</evidence>
<dbReference type="Proteomes" id="UP000243904">
    <property type="component" value="Chromosome I"/>
</dbReference>
<proteinExistence type="predicted"/>
<protein>
    <submittedName>
        <fullName evidence="1">Uncharacterized protein</fullName>
    </submittedName>
</protein>
<evidence type="ECO:0000313" key="2">
    <source>
        <dbReference type="Proteomes" id="UP000243904"/>
    </source>
</evidence>
<dbReference type="RefSeq" id="WP_100386104.1">
    <property type="nucleotide sequence ID" value="NZ_LT629750.1"/>
</dbReference>